<feature type="transmembrane region" description="Helical" evidence="1">
    <location>
        <begin position="7"/>
        <end position="29"/>
    </location>
</feature>
<feature type="transmembrane region" description="Helical" evidence="1">
    <location>
        <begin position="155"/>
        <end position="174"/>
    </location>
</feature>
<gene>
    <name evidence="2" type="ORF">BBK82_22385</name>
</gene>
<dbReference type="SUPFAM" id="SSF103473">
    <property type="entry name" value="MFS general substrate transporter"/>
    <property type="match status" value="1"/>
</dbReference>
<dbReference type="RefSeq" id="WP_065916750.1">
    <property type="nucleotide sequence ID" value="NZ_CP016793.1"/>
</dbReference>
<dbReference type="Proteomes" id="UP000093053">
    <property type="component" value="Chromosome"/>
</dbReference>
<dbReference type="InterPro" id="IPR011701">
    <property type="entry name" value="MFS"/>
</dbReference>
<feature type="transmembrane region" description="Helical" evidence="1">
    <location>
        <begin position="35"/>
        <end position="57"/>
    </location>
</feature>
<dbReference type="OrthoDB" id="3541730at2"/>
<dbReference type="KEGG" id="led:BBK82_22385"/>
<feature type="transmembrane region" description="Helical" evidence="1">
    <location>
        <begin position="280"/>
        <end position="302"/>
    </location>
</feature>
<dbReference type="Gene3D" id="1.20.1250.20">
    <property type="entry name" value="MFS general substrate transporter like domains"/>
    <property type="match status" value="1"/>
</dbReference>
<protein>
    <recommendedName>
        <fullName evidence="4">MFS transporter</fullName>
    </recommendedName>
</protein>
<evidence type="ECO:0000313" key="2">
    <source>
        <dbReference type="EMBL" id="ANZ38402.1"/>
    </source>
</evidence>
<feature type="transmembrane region" description="Helical" evidence="1">
    <location>
        <begin position="314"/>
        <end position="336"/>
    </location>
</feature>
<dbReference type="Pfam" id="PF07690">
    <property type="entry name" value="MFS_1"/>
    <property type="match status" value="1"/>
</dbReference>
<sequence length="371" mass="37389">MSRQLRLWAVVAVGSRMPVAMAPLALVFLGRSTSGGYALGAAAAALYVVGEIAGSVVLGARLGRSRGQLPAGMVVGALAFAVLPFVSGPLLLAVVFVAGAAPAAAPGGTRAILTALVPEEKAARALSGEAVLSQVIWAAAPALVVFLALQVHPGVPLLVASVLFLLGALVLRWLPAPEPVVAPISRSLWRAWPIYLTSTASNAVFAATELMLPALLEQRGISVGWAGPLLAWFALACAGGALLYGLRTWPGSLRVQCLVLLVGMSGSIALVAVLPGVPGIAAGLLVAGLFQSGAMVSRSLALRERLPSYAHAPAYSVMYAAAGVGYSASAGVSAVAMEAFSASVAILVGVGITLVIVVVSAVGERPVVKAT</sequence>
<dbReference type="STRING" id="1586287.BBK82_22385"/>
<keyword evidence="1" id="KW-0812">Transmembrane</keyword>
<reference evidence="2 3" key="1">
    <citation type="submission" date="2016-07" db="EMBL/GenBank/DDBJ databases">
        <title>Complete genome sequence of the Lentzea guizhouensis DHS C013.</title>
        <authorList>
            <person name="Cao C."/>
        </authorList>
    </citation>
    <scope>NUCLEOTIDE SEQUENCE [LARGE SCALE GENOMIC DNA]</scope>
    <source>
        <strain evidence="2 3">DHS C013</strain>
    </source>
</reference>
<dbReference type="EMBL" id="CP016793">
    <property type="protein sequence ID" value="ANZ38402.1"/>
    <property type="molecule type" value="Genomic_DNA"/>
</dbReference>
<dbReference type="PANTHER" id="PTHR23542:SF1">
    <property type="entry name" value="MAJOR FACILITATOR SUPERFAMILY (MFS) PROFILE DOMAIN-CONTAINING PROTEIN"/>
    <property type="match status" value="1"/>
</dbReference>
<keyword evidence="1" id="KW-1133">Transmembrane helix</keyword>
<accession>A0A1B2HKZ9</accession>
<feature type="transmembrane region" description="Helical" evidence="1">
    <location>
        <begin position="342"/>
        <end position="363"/>
    </location>
</feature>
<dbReference type="InterPro" id="IPR036259">
    <property type="entry name" value="MFS_trans_sf"/>
</dbReference>
<feature type="transmembrane region" description="Helical" evidence="1">
    <location>
        <begin position="222"/>
        <end position="245"/>
    </location>
</feature>
<keyword evidence="1" id="KW-0472">Membrane</keyword>
<evidence type="ECO:0000256" key="1">
    <source>
        <dbReference type="SAM" id="Phobius"/>
    </source>
</evidence>
<keyword evidence="3" id="KW-1185">Reference proteome</keyword>
<feature type="transmembrane region" description="Helical" evidence="1">
    <location>
        <begin position="69"/>
        <end position="86"/>
    </location>
</feature>
<organism evidence="2 3">
    <name type="scientific">Lentzea guizhouensis</name>
    <dbReference type="NCBI Taxonomy" id="1586287"/>
    <lineage>
        <taxon>Bacteria</taxon>
        <taxon>Bacillati</taxon>
        <taxon>Actinomycetota</taxon>
        <taxon>Actinomycetes</taxon>
        <taxon>Pseudonocardiales</taxon>
        <taxon>Pseudonocardiaceae</taxon>
        <taxon>Lentzea</taxon>
    </lineage>
</organism>
<feature type="transmembrane region" description="Helical" evidence="1">
    <location>
        <begin position="130"/>
        <end position="149"/>
    </location>
</feature>
<proteinExistence type="predicted"/>
<dbReference type="PANTHER" id="PTHR23542">
    <property type="match status" value="1"/>
</dbReference>
<dbReference type="GO" id="GO:0022857">
    <property type="term" value="F:transmembrane transporter activity"/>
    <property type="evidence" value="ECO:0007669"/>
    <property type="project" value="InterPro"/>
</dbReference>
<evidence type="ECO:0008006" key="4">
    <source>
        <dbReference type="Google" id="ProtNLM"/>
    </source>
</evidence>
<name>A0A1B2HKZ9_9PSEU</name>
<evidence type="ECO:0000313" key="3">
    <source>
        <dbReference type="Proteomes" id="UP000093053"/>
    </source>
</evidence>
<dbReference type="AlphaFoldDB" id="A0A1B2HKZ9"/>
<feature type="transmembrane region" description="Helical" evidence="1">
    <location>
        <begin position="257"/>
        <end position="274"/>
    </location>
</feature>